<dbReference type="PANTHER" id="PTHR43711:SF1">
    <property type="entry name" value="HISTIDINE KINASE 1"/>
    <property type="match status" value="1"/>
</dbReference>
<dbReference type="RefSeq" id="WP_124697386.1">
    <property type="nucleotide sequence ID" value="NZ_JBHUFE010000032.1"/>
</dbReference>
<dbReference type="InterPro" id="IPR036097">
    <property type="entry name" value="HisK_dim/P_sf"/>
</dbReference>
<dbReference type="InterPro" id="IPR004358">
    <property type="entry name" value="Sig_transdc_His_kin-like_C"/>
</dbReference>
<evidence type="ECO:0000256" key="6">
    <source>
        <dbReference type="ARBA" id="ARBA00022679"/>
    </source>
</evidence>
<organism evidence="16 17">
    <name type="scientific">Paenibacillus rhizophilus</name>
    <dbReference type="NCBI Taxonomy" id="1850366"/>
    <lineage>
        <taxon>Bacteria</taxon>
        <taxon>Bacillati</taxon>
        <taxon>Bacillota</taxon>
        <taxon>Bacilli</taxon>
        <taxon>Bacillales</taxon>
        <taxon>Paenibacillaceae</taxon>
        <taxon>Paenibacillus</taxon>
    </lineage>
</organism>
<dbReference type="FunFam" id="1.10.287.130:FF:000001">
    <property type="entry name" value="Two-component sensor histidine kinase"/>
    <property type="match status" value="1"/>
</dbReference>
<sequence>MIRGLSAIRNRLHPPRSLRKQLLAISLLILSGLLLLIGVLQYVIMRNFLYTSRAEAMQLQIRSVPRELILELAGNRRESSGAAESPPVRAESGGYTGYAGQGSDAELGGIAGQGSDGRLGGSAGGQSGGTESGGYAEQGSDGGAGGRQGGAADAQGSGRGTPGRRPLLLDARTTLALFSSEGTFSDLQTETLADSPAPRMTDEEYKLLLQHPVGRVAGKYKILTSEDGTEHLAVFMTIGHPDNPLGVLQMTTDMAPLRDVIMRQLLTYAALSVAALVGGLLLYMPALRKTLVPLSNMGKTAQIIDAGNLDVRFPSAQGQTEIDQLSSSFNGMLERLETSFRNEREAKEQMRRFAADASHELRTPLTSIHGFLEVLLRGAAENREQLYNALNSMHGESKRINKLVEDLLLLARMDGAPQLRAKELYLDEVIEEIRPQLEMLAGDREVDFALSPGIKGLYDPDKIKQVVLNLFQNAVQHTDPKTGKVALSLQPSGSRAELTVLDNGAGIPAEHLPHVFDRFYRSDPSRARKYGGSGLGLSITKSITEAHGGEIGVTSAPGKGTAFRVTLPCLQALAKKP</sequence>
<feature type="transmembrane region" description="Helical" evidence="13">
    <location>
        <begin position="21"/>
        <end position="44"/>
    </location>
</feature>
<feature type="transmembrane region" description="Helical" evidence="13">
    <location>
        <begin position="265"/>
        <end position="287"/>
    </location>
</feature>
<evidence type="ECO:0000256" key="11">
    <source>
        <dbReference type="ARBA" id="ARBA00023136"/>
    </source>
</evidence>
<dbReference type="Proteomes" id="UP000282529">
    <property type="component" value="Unassembled WGS sequence"/>
</dbReference>
<dbReference type="Pfam" id="PF00512">
    <property type="entry name" value="HisKA"/>
    <property type="match status" value="1"/>
</dbReference>
<gene>
    <name evidence="16" type="ORF">EH198_20535</name>
</gene>
<evidence type="ECO:0000256" key="8">
    <source>
        <dbReference type="ARBA" id="ARBA00022777"/>
    </source>
</evidence>
<keyword evidence="11 13" id="KW-0472">Membrane</keyword>
<dbReference type="Gene3D" id="6.10.340.10">
    <property type="match status" value="1"/>
</dbReference>
<dbReference type="InterPro" id="IPR003594">
    <property type="entry name" value="HATPase_dom"/>
</dbReference>
<dbReference type="CDD" id="cd06225">
    <property type="entry name" value="HAMP"/>
    <property type="match status" value="1"/>
</dbReference>
<dbReference type="SUPFAM" id="SSF158472">
    <property type="entry name" value="HAMP domain-like"/>
    <property type="match status" value="1"/>
</dbReference>
<evidence type="ECO:0000256" key="5">
    <source>
        <dbReference type="ARBA" id="ARBA00022553"/>
    </source>
</evidence>
<dbReference type="CDD" id="cd00075">
    <property type="entry name" value="HATPase"/>
    <property type="match status" value="1"/>
</dbReference>
<feature type="compositionally biased region" description="Gly residues" evidence="12">
    <location>
        <begin position="109"/>
        <end position="132"/>
    </location>
</feature>
<keyword evidence="8 16" id="KW-0418">Kinase</keyword>
<feature type="domain" description="HAMP" evidence="15">
    <location>
        <begin position="288"/>
        <end position="341"/>
    </location>
</feature>
<dbReference type="Gene3D" id="3.30.565.10">
    <property type="entry name" value="Histidine kinase-like ATPase, C-terminal domain"/>
    <property type="match status" value="1"/>
</dbReference>
<comment type="caution">
    <text evidence="16">The sequence shown here is derived from an EMBL/GenBank/DDBJ whole genome shotgun (WGS) entry which is preliminary data.</text>
</comment>
<evidence type="ECO:0000256" key="3">
    <source>
        <dbReference type="ARBA" id="ARBA00012438"/>
    </source>
</evidence>
<dbReference type="EMBL" id="RQPI01000016">
    <property type="protein sequence ID" value="RQW09016.1"/>
    <property type="molecule type" value="Genomic_DNA"/>
</dbReference>
<dbReference type="OrthoDB" id="335833at2"/>
<keyword evidence="6" id="KW-0808">Transferase</keyword>
<keyword evidence="13" id="KW-1133">Transmembrane helix</keyword>
<dbReference type="GO" id="GO:0005524">
    <property type="term" value="F:ATP binding"/>
    <property type="evidence" value="ECO:0007669"/>
    <property type="project" value="UniProtKB-KW"/>
</dbReference>
<dbReference type="PANTHER" id="PTHR43711">
    <property type="entry name" value="TWO-COMPONENT HISTIDINE KINASE"/>
    <property type="match status" value="1"/>
</dbReference>
<protein>
    <recommendedName>
        <fullName evidence="3">histidine kinase</fullName>
        <ecNumber evidence="3">2.7.13.3</ecNumber>
    </recommendedName>
</protein>
<evidence type="ECO:0000256" key="10">
    <source>
        <dbReference type="ARBA" id="ARBA00023012"/>
    </source>
</evidence>
<comment type="catalytic activity">
    <reaction evidence="1">
        <text>ATP + protein L-histidine = ADP + protein N-phospho-L-histidine.</text>
        <dbReference type="EC" id="2.7.13.3"/>
    </reaction>
</comment>
<proteinExistence type="predicted"/>
<evidence type="ECO:0000256" key="13">
    <source>
        <dbReference type="SAM" id="Phobius"/>
    </source>
</evidence>
<reference evidence="16 17" key="1">
    <citation type="submission" date="2018-11" db="EMBL/GenBank/DDBJ databases">
        <title>Genome sequence of strain 7197.</title>
        <authorList>
            <person name="Gao J."/>
            <person name="Sun J."/>
        </authorList>
    </citation>
    <scope>NUCLEOTIDE SEQUENCE [LARGE SCALE GENOMIC DNA]</scope>
    <source>
        <strain evidence="16 17">7197</strain>
    </source>
</reference>
<dbReference type="GO" id="GO:0005886">
    <property type="term" value="C:plasma membrane"/>
    <property type="evidence" value="ECO:0007669"/>
    <property type="project" value="UniProtKB-SubCell"/>
</dbReference>
<name>A0A3N9PUU5_9BACL</name>
<dbReference type="InterPro" id="IPR005467">
    <property type="entry name" value="His_kinase_dom"/>
</dbReference>
<dbReference type="SMART" id="SM00387">
    <property type="entry name" value="HATPase_c"/>
    <property type="match status" value="1"/>
</dbReference>
<dbReference type="PRINTS" id="PR00344">
    <property type="entry name" value="BCTRLSENSOR"/>
</dbReference>
<dbReference type="InterPro" id="IPR003660">
    <property type="entry name" value="HAMP_dom"/>
</dbReference>
<dbReference type="Pfam" id="PF02518">
    <property type="entry name" value="HATPase_c"/>
    <property type="match status" value="1"/>
</dbReference>
<keyword evidence="13" id="KW-0812">Transmembrane</keyword>
<dbReference type="Pfam" id="PF00672">
    <property type="entry name" value="HAMP"/>
    <property type="match status" value="1"/>
</dbReference>
<dbReference type="EC" id="2.7.13.3" evidence="3"/>
<evidence type="ECO:0000256" key="1">
    <source>
        <dbReference type="ARBA" id="ARBA00000085"/>
    </source>
</evidence>
<evidence type="ECO:0000256" key="4">
    <source>
        <dbReference type="ARBA" id="ARBA00022475"/>
    </source>
</evidence>
<keyword evidence="10" id="KW-0902">Two-component regulatory system</keyword>
<dbReference type="SUPFAM" id="SSF47384">
    <property type="entry name" value="Homodimeric domain of signal transducing histidine kinase"/>
    <property type="match status" value="1"/>
</dbReference>
<dbReference type="GO" id="GO:0000155">
    <property type="term" value="F:phosphorelay sensor kinase activity"/>
    <property type="evidence" value="ECO:0007669"/>
    <property type="project" value="InterPro"/>
</dbReference>
<feature type="compositionally biased region" description="Gly residues" evidence="12">
    <location>
        <begin position="140"/>
        <end position="149"/>
    </location>
</feature>
<keyword evidence="4" id="KW-1003">Cell membrane</keyword>
<dbReference type="AlphaFoldDB" id="A0A3N9PUU5"/>
<evidence type="ECO:0000256" key="12">
    <source>
        <dbReference type="SAM" id="MobiDB-lite"/>
    </source>
</evidence>
<dbReference type="InterPro" id="IPR050736">
    <property type="entry name" value="Sensor_HK_Regulatory"/>
</dbReference>
<keyword evidence="9" id="KW-0067">ATP-binding</keyword>
<feature type="region of interest" description="Disordered" evidence="12">
    <location>
        <begin position="76"/>
        <end position="166"/>
    </location>
</feature>
<dbReference type="InterPro" id="IPR036890">
    <property type="entry name" value="HATPase_C_sf"/>
</dbReference>
<evidence type="ECO:0000313" key="16">
    <source>
        <dbReference type="EMBL" id="RQW09016.1"/>
    </source>
</evidence>
<dbReference type="InterPro" id="IPR003661">
    <property type="entry name" value="HisK_dim/P_dom"/>
</dbReference>
<keyword evidence="17" id="KW-1185">Reference proteome</keyword>
<evidence type="ECO:0000256" key="7">
    <source>
        <dbReference type="ARBA" id="ARBA00022741"/>
    </source>
</evidence>
<evidence type="ECO:0000259" key="14">
    <source>
        <dbReference type="PROSITE" id="PS50109"/>
    </source>
</evidence>
<comment type="subcellular location">
    <subcellularLocation>
        <location evidence="2">Cell membrane</location>
        <topology evidence="2">Multi-pass membrane protein</topology>
    </subcellularLocation>
</comment>
<dbReference type="SMART" id="SM00304">
    <property type="entry name" value="HAMP"/>
    <property type="match status" value="1"/>
</dbReference>
<evidence type="ECO:0000313" key="17">
    <source>
        <dbReference type="Proteomes" id="UP000282529"/>
    </source>
</evidence>
<evidence type="ECO:0000256" key="9">
    <source>
        <dbReference type="ARBA" id="ARBA00022840"/>
    </source>
</evidence>
<dbReference type="CDD" id="cd00082">
    <property type="entry name" value="HisKA"/>
    <property type="match status" value="1"/>
</dbReference>
<dbReference type="PROSITE" id="PS50109">
    <property type="entry name" value="HIS_KIN"/>
    <property type="match status" value="1"/>
</dbReference>
<evidence type="ECO:0000256" key="2">
    <source>
        <dbReference type="ARBA" id="ARBA00004651"/>
    </source>
</evidence>
<keyword evidence="5" id="KW-0597">Phosphoprotein</keyword>
<dbReference type="SMART" id="SM00388">
    <property type="entry name" value="HisKA"/>
    <property type="match status" value="1"/>
</dbReference>
<dbReference type="SUPFAM" id="SSF55874">
    <property type="entry name" value="ATPase domain of HSP90 chaperone/DNA topoisomerase II/histidine kinase"/>
    <property type="match status" value="1"/>
</dbReference>
<dbReference type="Gene3D" id="1.10.287.130">
    <property type="match status" value="1"/>
</dbReference>
<dbReference type="FunFam" id="3.30.565.10:FF:000006">
    <property type="entry name" value="Sensor histidine kinase WalK"/>
    <property type="match status" value="1"/>
</dbReference>
<evidence type="ECO:0000259" key="15">
    <source>
        <dbReference type="PROSITE" id="PS50885"/>
    </source>
</evidence>
<dbReference type="PROSITE" id="PS50885">
    <property type="entry name" value="HAMP"/>
    <property type="match status" value="1"/>
</dbReference>
<accession>A0A3N9PUU5</accession>
<feature type="domain" description="Histidine kinase" evidence="14">
    <location>
        <begin position="356"/>
        <end position="571"/>
    </location>
</feature>
<keyword evidence="7" id="KW-0547">Nucleotide-binding</keyword>